<dbReference type="InterPro" id="IPR003593">
    <property type="entry name" value="AAA+_ATPase"/>
</dbReference>
<organism evidence="5 6">
    <name type="scientific">Hypsibius exemplaris</name>
    <name type="common">Freshwater tardigrade</name>
    <dbReference type="NCBI Taxonomy" id="2072580"/>
    <lineage>
        <taxon>Eukaryota</taxon>
        <taxon>Metazoa</taxon>
        <taxon>Ecdysozoa</taxon>
        <taxon>Tardigrada</taxon>
        <taxon>Eutardigrada</taxon>
        <taxon>Parachela</taxon>
        <taxon>Hypsibioidea</taxon>
        <taxon>Hypsibiidae</taxon>
        <taxon>Hypsibius</taxon>
    </lineage>
</organism>
<reference evidence="6" key="1">
    <citation type="submission" date="2017-01" db="EMBL/GenBank/DDBJ databases">
        <title>Comparative genomics of anhydrobiosis in the tardigrade Hypsibius dujardini.</title>
        <authorList>
            <person name="Yoshida Y."/>
            <person name="Koutsovoulos G."/>
            <person name="Laetsch D."/>
            <person name="Stevens L."/>
            <person name="Kumar S."/>
            <person name="Horikawa D."/>
            <person name="Ishino K."/>
            <person name="Komine S."/>
            <person name="Tomita M."/>
            <person name="Blaxter M."/>
            <person name="Arakawa K."/>
        </authorList>
    </citation>
    <scope>NUCLEOTIDE SEQUENCE [LARGE SCALE GENOMIC DNA]</scope>
    <source>
        <strain evidence="6">Z151</strain>
    </source>
</reference>
<keyword evidence="3" id="KW-0472">Membrane</keyword>
<keyword evidence="1" id="KW-0234">DNA repair</keyword>
<evidence type="ECO:0000313" key="6">
    <source>
        <dbReference type="Proteomes" id="UP000192578"/>
    </source>
</evidence>
<evidence type="ECO:0000256" key="1">
    <source>
        <dbReference type="RuleBase" id="RU363044"/>
    </source>
</evidence>
<feature type="transmembrane region" description="Helical" evidence="3">
    <location>
        <begin position="186"/>
        <end position="210"/>
    </location>
</feature>
<dbReference type="InterPro" id="IPR003323">
    <property type="entry name" value="OTU_dom"/>
</dbReference>
<protein>
    <recommendedName>
        <fullName evidence="1">ATP-dependent DNA helicase</fullName>
        <ecNumber evidence="1">5.6.2.3</ecNumber>
    </recommendedName>
</protein>
<dbReference type="GO" id="GO:0016887">
    <property type="term" value="F:ATP hydrolysis activity"/>
    <property type="evidence" value="ECO:0007669"/>
    <property type="project" value="RHEA"/>
</dbReference>
<dbReference type="PROSITE" id="PS50802">
    <property type="entry name" value="OTU"/>
    <property type="match status" value="1"/>
</dbReference>
<dbReference type="GO" id="GO:0000723">
    <property type="term" value="P:telomere maintenance"/>
    <property type="evidence" value="ECO:0007669"/>
    <property type="project" value="InterPro"/>
</dbReference>
<dbReference type="EC" id="5.6.2.3" evidence="1"/>
<dbReference type="Pfam" id="PF05970">
    <property type="entry name" value="PIF1"/>
    <property type="match status" value="1"/>
</dbReference>
<keyword evidence="1" id="KW-0547">Nucleotide-binding</keyword>
<gene>
    <name evidence="5" type="ORF">BV898_01416</name>
</gene>
<dbReference type="Gene3D" id="3.90.70.80">
    <property type="match status" value="2"/>
</dbReference>
<dbReference type="InterPro" id="IPR027417">
    <property type="entry name" value="P-loop_NTPase"/>
</dbReference>
<dbReference type="GO" id="GO:0043139">
    <property type="term" value="F:5'-3' DNA helicase activity"/>
    <property type="evidence" value="ECO:0007669"/>
    <property type="project" value="UniProtKB-EC"/>
</dbReference>
<evidence type="ECO:0000256" key="3">
    <source>
        <dbReference type="SAM" id="Phobius"/>
    </source>
</evidence>
<feature type="region of interest" description="Disordered" evidence="2">
    <location>
        <begin position="1397"/>
        <end position="1417"/>
    </location>
</feature>
<comment type="similarity">
    <text evidence="1">Belongs to the helicase family.</text>
</comment>
<dbReference type="InterPro" id="IPR025476">
    <property type="entry name" value="Helitron_helicase-like"/>
</dbReference>
<keyword evidence="3" id="KW-0812">Transmembrane</keyword>
<dbReference type="InterPro" id="IPR051055">
    <property type="entry name" value="PIF1_helicase"/>
</dbReference>
<keyword evidence="1 5" id="KW-0347">Helicase</keyword>
<keyword evidence="6" id="KW-1185">Reference proteome</keyword>
<dbReference type="CDD" id="cd22744">
    <property type="entry name" value="OTU"/>
    <property type="match status" value="1"/>
</dbReference>
<dbReference type="InterPro" id="IPR010285">
    <property type="entry name" value="DNA_helicase_pif1-like_DEAD"/>
</dbReference>
<feature type="transmembrane region" description="Helical" evidence="3">
    <location>
        <begin position="67"/>
        <end position="92"/>
    </location>
</feature>
<dbReference type="GO" id="GO:0005524">
    <property type="term" value="F:ATP binding"/>
    <property type="evidence" value="ECO:0007669"/>
    <property type="project" value="UniProtKB-KW"/>
</dbReference>
<dbReference type="Proteomes" id="UP000192578">
    <property type="component" value="Unassembled WGS sequence"/>
</dbReference>
<evidence type="ECO:0000259" key="4">
    <source>
        <dbReference type="PROSITE" id="PS50802"/>
    </source>
</evidence>
<keyword evidence="1" id="KW-0378">Hydrolase</keyword>
<dbReference type="EMBL" id="MTYJ01000005">
    <property type="protein sequence ID" value="OQV24827.1"/>
    <property type="molecule type" value="Genomic_DNA"/>
</dbReference>
<keyword evidence="1" id="KW-0067">ATP-binding</keyword>
<evidence type="ECO:0000313" key="5">
    <source>
        <dbReference type="EMBL" id="OQV24827.1"/>
    </source>
</evidence>
<evidence type="ECO:0000256" key="2">
    <source>
        <dbReference type="SAM" id="MobiDB-lite"/>
    </source>
</evidence>
<dbReference type="SUPFAM" id="SSF52540">
    <property type="entry name" value="P-loop containing nucleoside triphosphate hydrolases"/>
    <property type="match status" value="2"/>
</dbReference>
<feature type="transmembrane region" description="Helical" evidence="3">
    <location>
        <begin position="31"/>
        <end position="55"/>
    </location>
</feature>
<sequence length="2447" mass="278409">MNSVFPGKILAAFGFLPFSTKNHTLQLLGRLVCAFYMMGGAAGFVVLSTIAVFSMLNTATARQGNSFLLLLVWTPTFGVYIRAFIVMIMLLAKRKAFYFLCDETLRMVNRLIPHCGDLQTHQVRWQRMANLLGIATVLGHIVWCLTDYIGLVLPSSSMDNNKSVETHVNGTTQQLSVSLNVIWVAYSFYVSLFCLSQQVIVMNVVFAAILRSLIRKHNAVLMAILDGLKGGHQETDKKVDEFRVPDATVRLILIEQLATARYNQTELSKFSAQINSVFHNIVFCAHVLDQMCLMGFVAAVIVTGPSVSLANWIHNSVSIVFFVYYSTLLLLPLARVFDEVSHEFIQQPYYNSPDFLFKFTNGGRYNVPNVVGGKITTRVSAPLEVILHELGQLIDHNCKPDGNCLFRALSMLLHGIEDRWEEIKAQILLYAETKPDWLMQFFDNSDDNDADDRTFIKFLRDLGTANVWGGEHCIDPDVSTPKLKSIPFSWTAVQKQILLDCYREAGRVCKGEILKVKLLEMFQAHYPDFQQAPSTLLRRYFDFSKERERLSSSCPGASTSVSADADDVPSTSASRKSLEGIMKYWQYGHDISTRPLFEAVCFNCSRMIRKKERRRIATFQPDRPLEDEETLESTVPIEQHYDAAYLVDVNYVAVQGGVGLPATFYVCERCRKVPVLPSADSPLKLFDITKFDRAKLRPEPDALRCLNGYVKGQIQPCGLFSVRIKKASGRTFEHRRGEVNILPKLASHYMDMFAIMFEKEPAAITKEIQASGELRMTQSAMDHLVIKNALSFLRKHNHLFKNLSSVGQGARLFKSFALDLKVIRLLLSLNIGGFVPRPADPKKTAADVVGGGAEEMVLLAPHGEIAAADYPMDEVNYGIMHPKNNGVPDMVRVAYGSEYLEEKVWAHIFWQGTGGFYQKKCCCSWLESARIRQISTADAFRNEPAWIFYQTDQLIKEQIRNYNMNTVKVVDLVNPLSKEDIERQEKDPYKRFGTNMPANLPNSKPFMSSKCFNFKALAKHLGEPARFITLTQNDDWLELLACTQPYEMPEKIHGVHFPVEMVEAFCQRFEGFMDRFIRTENNVFGRVKDWWYRMEYQKRGGIHIHMVIWWDEETAPNEQKISAEMPRFKDPNDPTEPHPMNDLWREAVLETQIHHCFDSRCLRGPGGTRLRNCKYGFPFAVCSEERLDKTGIRYEYLRSDIKDVSVSPYVLELLLYWQGHVNVQRVTKHGWEMYLAKYIAKCETAEDIQLVKIFLVLGDQKRVPPSNAAVVTSDGKNDSLIAQPVLPDQNDEPPSEKVPYDRVTKDDSDVKRYLKLRVVNILEAVMLCFGYPQVGCSRLIIFLPIDIVPVSRVVMRKKHREAAKGDSPYYDTKLEKYFLRSELLEDVTYQQYFEQYDRKSAPEEPEDYARDDEEENMRRDNSTFFVDQTAAKRKWVRRANPARYAVGRFRYFAPHGDNVESYCLIKLLKAKPARQSTVEGWIAEFGSYLSACVHLGLVEKGAEALHFLKECAMEGFDDLRLREMVERFKKQGWLEDPDIDGLLKTLAPAHQAIRKAREDVIAQAATYAAEMQKEVESIPLEDFLTNMTVSQRSAFTYATDKWEAGEPVRLLITGGAGVGKSYLLKALVAWLRDRHITFAKCATTGIAAHLIGGRTVHNFLGMDFEFNSRIQHGTFQAKALSDTQVVFVDEVSMMPREALTMLDETLPKFNNQNNGAPFTGKSIVLLEDPAQLQVVGKHIWRKDQFSIFQVVVLREVKRQSDTPFIELLNRMRLGNLTDADTQILATRFITREKLIELDMTRGAVLFPFRKEKNAYNVDLLGQLHLSHYRAVDMEANGDVVTSALSREYFALMEKRRRIPAACLSLRVGTKLMLLRNLPNGQSNFGWVNGAMCIVEELTDDSIIVYLQSHPKQRLPFKRLQHDLPTTIFLSVGKKEQYFLLPQLKQFLVWMDVHDIGKGWDERRRWAVLPFVPYPKPGLKNIGLQNARLAKSTGTACFIVPPEINPEDEEDFVDEFIPELLILEPCNVTEDGDLLAVLAAIHLLPLPSSSDARSSVIKDAEYLSTVSEVLRGCADVLDSIRRKVQESAAYFNITTQKQQIDRAALEGMVLWMQKCHLPLTTLGDGHCLLRALSWTLFGHQDGHLRLRLLSISVITQHDSYFFTYRRLLSMKEDFSLPEISTTPPTVLLPSKTDGEMLTTSSLLHSPRSGKSLCTDLSTEKILAFMTSLTSSRQFAHYVGILLRHRSPRESPEFAVTRRYDISVGSRLDWGYVSSDDDDNGFPRASHKRTVSLHRIPIKDPPKQTSTHKPTPFHNSVSEGDRTLLFDISYEEESRKLVDFPGEQLELATTDLVSQDAARDESDIELSNSVGRRHQIIVNHDDWDEKYKKKELFQPSRNRAEQSVLVIEPYIELPSACYELEEPTLSADFKLSDITAGLENAPLPGYDAD</sequence>
<feature type="region of interest" description="Disordered" evidence="2">
    <location>
        <begin position="550"/>
        <end position="572"/>
    </location>
</feature>
<name>A0A1W0XBE1_HYPEX</name>
<keyword evidence="1" id="KW-0227">DNA damage</keyword>
<keyword evidence="1" id="KW-0233">DNA recombination</keyword>
<keyword evidence="3" id="KW-1133">Transmembrane helix</keyword>
<comment type="cofactor">
    <cofactor evidence="1">
        <name>Mg(2+)</name>
        <dbReference type="ChEBI" id="CHEBI:18420"/>
    </cofactor>
</comment>
<feature type="compositionally biased region" description="Polar residues" evidence="2">
    <location>
        <begin position="551"/>
        <end position="562"/>
    </location>
</feature>
<dbReference type="Gene3D" id="3.40.50.300">
    <property type="entry name" value="P-loop containing nucleotide triphosphate hydrolases"/>
    <property type="match status" value="1"/>
</dbReference>
<comment type="caution">
    <text evidence="5">The sequence shown here is derived from an EMBL/GenBank/DDBJ whole genome shotgun (WGS) entry which is preliminary data.</text>
</comment>
<accession>A0A1W0XBE1</accession>
<dbReference type="GO" id="GO:0006281">
    <property type="term" value="P:DNA repair"/>
    <property type="evidence" value="ECO:0007669"/>
    <property type="project" value="UniProtKB-KW"/>
</dbReference>
<feature type="transmembrane region" description="Helical" evidence="3">
    <location>
        <begin position="293"/>
        <end position="313"/>
    </location>
</feature>
<dbReference type="OrthoDB" id="1106182at2759"/>
<comment type="catalytic activity">
    <reaction evidence="1">
        <text>ATP + H2O = ADP + phosphate + H(+)</text>
        <dbReference type="Rhea" id="RHEA:13065"/>
        <dbReference type="ChEBI" id="CHEBI:15377"/>
        <dbReference type="ChEBI" id="CHEBI:15378"/>
        <dbReference type="ChEBI" id="CHEBI:30616"/>
        <dbReference type="ChEBI" id="CHEBI:43474"/>
        <dbReference type="ChEBI" id="CHEBI:456216"/>
        <dbReference type="EC" id="5.6.2.3"/>
    </reaction>
</comment>
<feature type="compositionally biased region" description="Acidic residues" evidence="2">
    <location>
        <begin position="1403"/>
        <end position="1415"/>
    </location>
</feature>
<proteinExistence type="inferred from homology"/>
<dbReference type="GO" id="GO:0006310">
    <property type="term" value="P:DNA recombination"/>
    <property type="evidence" value="ECO:0007669"/>
    <property type="project" value="UniProtKB-KW"/>
</dbReference>
<feature type="transmembrane region" description="Helical" evidence="3">
    <location>
        <begin position="131"/>
        <end position="153"/>
    </location>
</feature>
<feature type="domain" description="OTU" evidence="4">
    <location>
        <begin position="393"/>
        <end position="532"/>
    </location>
</feature>
<feature type="region of interest" description="Disordered" evidence="2">
    <location>
        <begin position="1282"/>
        <end position="1302"/>
    </location>
</feature>
<dbReference type="Pfam" id="PF14214">
    <property type="entry name" value="Helitron_like_N"/>
    <property type="match status" value="1"/>
</dbReference>
<dbReference type="PANTHER" id="PTHR47642">
    <property type="entry name" value="ATP-DEPENDENT DNA HELICASE"/>
    <property type="match status" value="1"/>
</dbReference>
<dbReference type="SMART" id="SM00382">
    <property type="entry name" value="AAA"/>
    <property type="match status" value="1"/>
</dbReference>